<dbReference type="GO" id="GO:0031201">
    <property type="term" value="C:SNARE complex"/>
    <property type="evidence" value="ECO:0007669"/>
    <property type="project" value="TreeGrafter"/>
</dbReference>
<dbReference type="OMA" id="TKMSLMM"/>
<reference evidence="8" key="2">
    <citation type="submission" date="2007-04" db="EMBL/GenBank/DDBJ databases">
        <title>The genome of the human body louse.</title>
        <authorList>
            <consortium name="The Human Body Louse Genome Consortium"/>
            <person name="Kirkness E."/>
            <person name="Walenz B."/>
            <person name="Hass B."/>
            <person name="Bruggner R."/>
            <person name="Strausberg R."/>
        </authorList>
    </citation>
    <scope>NUCLEOTIDE SEQUENCE</scope>
    <source>
        <strain evidence="8">USDA</strain>
    </source>
</reference>
<evidence type="ECO:0000256" key="1">
    <source>
        <dbReference type="ARBA" id="ARBA00009480"/>
    </source>
</evidence>
<reference evidence="9" key="3">
    <citation type="submission" date="2021-02" db="UniProtKB">
        <authorList>
            <consortium name="EnsemblMetazoa"/>
        </authorList>
    </citation>
    <scope>IDENTIFICATION</scope>
    <source>
        <strain evidence="9">USDA</strain>
    </source>
</reference>
<dbReference type="SMART" id="SM00397">
    <property type="entry name" value="t_SNARE"/>
    <property type="match status" value="2"/>
</dbReference>
<name>E0W3P7_PEDHC</name>
<evidence type="ECO:0000259" key="7">
    <source>
        <dbReference type="PROSITE" id="PS50192"/>
    </source>
</evidence>
<evidence type="ECO:0000313" key="8">
    <source>
        <dbReference type="EMBL" id="EEB20253.1"/>
    </source>
</evidence>
<dbReference type="EnsemblMetazoa" id="PHUM607940-RA">
    <property type="protein sequence ID" value="PHUM607940-PA"/>
    <property type="gene ID" value="PHUM607940"/>
</dbReference>
<feature type="region of interest" description="Disordered" evidence="6">
    <location>
        <begin position="139"/>
        <end position="164"/>
    </location>
</feature>
<dbReference type="Pfam" id="PF12352">
    <property type="entry name" value="V-SNARE_C"/>
    <property type="match status" value="1"/>
</dbReference>
<evidence type="ECO:0000256" key="3">
    <source>
        <dbReference type="ARBA" id="ARBA00022927"/>
    </source>
</evidence>
<accession>E0W3P7</accession>
<evidence type="ECO:0000313" key="10">
    <source>
        <dbReference type="Proteomes" id="UP000009046"/>
    </source>
</evidence>
<evidence type="ECO:0000313" key="9">
    <source>
        <dbReference type="EnsemblMetazoa" id="PHUM607940-PA"/>
    </source>
</evidence>
<sequence>MANYKSNPSNSFFAFEDDIDDEKFLKNSRNFSYTNKSDNNTYYTSPQGSFEERKAQLLERQKAIEDQTLASTERSLNLLKESEDTGIATAEELQKQREQLERADKNLDTINSALRTTQKKIDGIKSVFGSFKNYLTKKSDPLGGSSKSSSTTTTTTSSNSITPIDRKTFFTENNSSDVPQSTHPGLKIRGLDETPVNSLSINERIDKNLDQMYGNLSTLKNLALELGTEIEYQNNLIEDITYKADKADITIKKQTKEMNRLMK</sequence>
<evidence type="ECO:0000256" key="6">
    <source>
        <dbReference type="SAM" id="MobiDB-lite"/>
    </source>
</evidence>
<dbReference type="GO" id="GO:0098793">
    <property type="term" value="C:presynapse"/>
    <property type="evidence" value="ECO:0007669"/>
    <property type="project" value="GOC"/>
</dbReference>
<reference evidence="8" key="1">
    <citation type="submission" date="2007-04" db="EMBL/GenBank/DDBJ databases">
        <title>Annotation of Pediculus humanus corporis strain USDA.</title>
        <authorList>
            <person name="Kirkness E."/>
            <person name="Hannick L."/>
            <person name="Hass B."/>
            <person name="Bruggner R."/>
            <person name="Lawson D."/>
            <person name="Bidwell S."/>
            <person name="Joardar V."/>
            <person name="Caler E."/>
            <person name="Walenz B."/>
            <person name="Inman J."/>
            <person name="Schobel S."/>
            <person name="Galinsky K."/>
            <person name="Amedeo P."/>
            <person name="Strausberg R."/>
        </authorList>
    </citation>
    <scope>NUCLEOTIDE SEQUENCE</scope>
    <source>
        <strain evidence="8">USDA</strain>
    </source>
</reference>
<dbReference type="GO" id="GO:0019905">
    <property type="term" value="F:syntaxin binding"/>
    <property type="evidence" value="ECO:0007669"/>
    <property type="project" value="TreeGrafter"/>
</dbReference>
<dbReference type="HOGENOM" id="CLU_069907_0_0_1"/>
<dbReference type="eggNOG" id="KOG3065">
    <property type="taxonomic scope" value="Eukaryota"/>
</dbReference>
<dbReference type="PROSITE" id="PS50192">
    <property type="entry name" value="T_SNARE"/>
    <property type="match status" value="2"/>
</dbReference>
<dbReference type="Gene3D" id="1.20.5.110">
    <property type="match status" value="2"/>
</dbReference>
<proteinExistence type="inferred from homology"/>
<keyword evidence="10" id="KW-1185">Reference proteome</keyword>
<organism>
    <name type="scientific">Pediculus humanus subsp. corporis</name>
    <name type="common">Body louse</name>
    <dbReference type="NCBI Taxonomy" id="121224"/>
    <lineage>
        <taxon>Eukaryota</taxon>
        <taxon>Metazoa</taxon>
        <taxon>Ecdysozoa</taxon>
        <taxon>Arthropoda</taxon>
        <taxon>Hexapoda</taxon>
        <taxon>Insecta</taxon>
        <taxon>Pterygota</taxon>
        <taxon>Neoptera</taxon>
        <taxon>Paraneoptera</taxon>
        <taxon>Psocodea</taxon>
        <taxon>Troctomorpha</taxon>
        <taxon>Phthiraptera</taxon>
        <taxon>Anoplura</taxon>
        <taxon>Pediculidae</taxon>
        <taxon>Pediculus</taxon>
    </lineage>
</organism>
<feature type="compositionally biased region" description="Low complexity" evidence="6">
    <location>
        <begin position="145"/>
        <end position="162"/>
    </location>
</feature>
<dbReference type="Proteomes" id="UP000009046">
    <property type="component" value="Unassembled WGS sequence"/>
</dbReference>
<dbReference type="KEGG" id="phu:Phum_PHUM607940"/>
<dbReference type="GO" id="GO:0005886">
    <property type="term" value="C:plasma membrane"/>
    <property type="evidence" value="ECO:0007669"/>
    <property type="project" value="TreeGrafter"/>
</dbReference>
<keyword evidence="4 5" id="KW-0175">Coiled coil</keyword>
<dbReference type="GO" id="GO:0015031">
    <property type="term" value="P:protein transport"/>
    <property type="evidence" value="ECO:0007669"/>
    <property type="project" value="UniProtKB-KW"/>
</dbReference>
<dbReference type="GO" id="GO:0005484">
    <property type="term" value="F:SNAP receptor activity"/>
    <property type="evidence" value="ECO:0007669"/>
    <property type="project" value="TreeGrafter"/>
</dbReference>
<protein>
    <submittedName>
        <fullName evidence="8 9">Synaptosomal-associated protein, putative</fullName>
    </submittedName>
</protein>
<dbReference type="CTD" id="8237132"/>
<dbReference type="CDD" id="cd15856">
    <property type="entry name" value="SNARE_SNAP29C"/>
    <property type="match status" value="1"/>
</dbReference>
<keyword evidence="3" id="KW-0653">Protein transport</keyword>
<evidence type="ECO:0000256" key="5">
    <source>
        <dbReference type="SAM" id="Coils"/>
    </source>
</evidence>
<dbReference type="GO" id="GO:0016082">
    <property type="term" value="P:synaptic vesicle priming"/>
    <property type="evidence" value="ECO:0007669"/>
    <property type="project" value="TreeGrafter"/>
</dbReference>
<dbReference type="OrthoDB" id="18679at2759"/>
<evidence type="ECO:0000256" key="4">
    <source>
        <dbReference type="ARBA" id="ARBA00023054"/>
    </source>
</evidence>
<dbReference type="SUPFAM" id="SSF58038">
    <property type="entry name" value="SNARE fusion complex"/>
    <property type="match status" value="2"/>
</dbReference>
<dbReference type="STRING" id="121224.E0W3P7"/>
<gene>
    <name evidence="9" type="primary">8237132</name>
    <name evidence="8" type="ORF">Phum_PHUM607940</name>
</gene>
<dbReference type="EMBL" id="AAZO01007430">
    <property type="status" value="NOT_ANNOTATED_CDS"/>
    <property type="molecule type" value="Genomic_DNA"/>
</dbReference>
<dbReference type="CDD" id="cd15887">
    <property type="entry name" value="SNARE_SNAP29N"/>
    <property type="match status" value="1"/>
</dbReference>
<feature type="coiled-coil region" evidence="5">
    <location>
        <begin position="90"/>
        <end position="120"/>
    </location>
</feature>
<dbReference type="InParanoid" id="E0W3P7"/>
<dbReference type="VEuPathDB" id="VectorBase:PHUM607940"/>
<dbReference type="InterPro" id="IPR000727">
    <property type="entry name" value="T_SNARE_dom"/>
</dbReference>
<dbReference type="FunCoup" id="E0W3P7">
    <property type="interactions" value="816"/>
</dbReference>
<keyword evidence="2" id="KW-0813">Transport</keyword>
<comment type="similarity">
    <text evidence="1">Belongs to the SNAP-25 family.</text>
</comment>
<dbReference type="RefSeq" id="XP_002432991.1">
    <property type="nucleotide sequence ID" value="XM_002432946.1"/>
</dbReference>
<dbReference type="AlphaFoldDB" id="E0W3P7"/>
<feature type="domain" description="T-SNARE coiled-coil homology" evidence="7">
    <location>
        <begin position="62"/>
        <end position="124"/>
    </location>
</feature>
<dbReference type="EMBL" id="DS235882">
    <property type="protein sequence ID" value="EEB20253.1"/>
    <property type="molecule type" value="Genomic_DNA"/>
</dbReference>
<dbReference type="GO" id="GO:0031629">
    <property type="term" value="P:synaptic vesicle fusion to presynaptic active zone membrane"/>
    <property type="evidence" value="ECO:0007669"/>
    <property type="project" value="TreeGrafter"/>
</dbReference>
<evidence type="ECO:0000256" key="2">
    <source>
        <dbReference type="ARBA" id="ARBA00022448"/>
    </source>
</evidence>
<dbReference type="FunFam" id="1.20.5.110:FF:000041">
    <property type="entry name" value="Synaptosomal-associated protein 29"/>
    <property type="match status" value="1"/>
</dbReference>
<dbReference type="PANTHER" id="PTHR19305">
    <property type="entry name" value="SYNAPTOSOMAL ASSOCIATED PROTEIN"/>
    <property type="match status" value="1"/>
</dbReference>
<dbReference type="PANTHER" id="PTHR19305:SF9">
    <property type="entry name" value="SYNAPTOSOMAL-ASSOCIATED PROTEIN 29"/>
    <property type="match status" value="1"/>
</dbReference>
<feature type="domain" description="T-SNARE coiled-coil homology" evidence="7">
    <location>
        <begin position="199"/>
        <end position="261"/>
    </location>
</feature>
<dbReference type="GeneID" id="8237132"/>